<organism evidence="5 6">
    <name type="scientific">Nocardioides acrostichi</name>
    <dbReference type="NCBI Taxonomy" id="2784339"/>
    <lineage>
        <taxon>Bacteria</taxon>
        <taxon>Bacillati</taxon>
        <taxon>Actinomycetota</taxon>
        <taxon>Actinomycetes</taxon>
        <taxon>Propionibacteriales</taxon>
        <taxon>Nocardioidaceae</taxon>
        <taxon>Nocardioides</taxon>
    </lineage>
</organism>
<reference evidence="5" key="1">
    <citation type="submission" date="2020-11" db="EMBL/GenBank/DDBJ databases">
        <title>Nocardioides sp. CBS4Y-1, whole genome shotgun sequence.</title>
        <authorList>
            <person name="Tuo L."/>
        </authorList>
    </citation>
    <scope>NUCLEOTIDE SEQUENCE</scope>
    <source>
        <strain evidence="5">CBS4Y-1</strain>
    </source>
</reference>
<dbReference type="SUPFAM" id="SSF53756">
    <property type="entry name" value="UDP-Glycosyltransferase/glycogen phosphorylase"/>
    <property type="match status" value="1"/>
</dbReference>
<gene>
    <name evidence="5" type="primary">glgA</name>
    <name evidence="5" type="ORF">ISG29_08365</name>
</gene>
<name>A0A930V0Y1_9ACTN</name>
<evidence type="ECO:0000259" key="3">
    <source>
        <dbReference type="Pfam" id="PF00534"/>
    </source>
</evidence>
<accession>A0A930V0Y1</accession>
<dbReference type="RefSeq" id="WP_194502968.1">
    <property type="nucleotide sequence ID" value="NZ_JADIVZ010000003.1"/>
</dbReference>
<comment type="caution">
    <text evidence="5">The sequence shown here is derived from an EMBL/GenBank/DDBJ whole genome shotgun (WGS) entry which is preliminary data.</text>
</comment>
<dbReference type="EMBL" id="JADIVZ010000003">
    <property type="protein sequence ID" value="MBF4161702.1"/>
    <property type="molecule type" value="Genomic_DNA"/>
</dbReference>
<dbReference type="InterPro" id="IPR001296">
    <property type="entry name" value="Glyco_trans_1"/>
</dbReference>
<feature type="domain" description="Glycosyl transferase family 1" evidence="3">
    <location>
        <begin position="194"/>
        <end position="375"/>
    </location>
</feature>
<keyword evidence="1" id="KW-0328">Glycosyltransferase</keyword>
<evidence type="ECO:0000259" key="4">
    <source>
        <dbReference type="Pfam" id="PF13439"/>
    </source>
</evidence>
<keyword evidence="2" id="KW-0808">Transferase</keyword>
<sequence length="399" mass="42406">MRVDVLSKEYPPEIYGGAGVHVAELVRALRARDDLTTHVHAFGAPRTEQLTTSHADLPDLAGANGALRTLGVDLTLAEACAGADLVHSHTWYAAMGGHLASLLHGVPHVVTAHSLEPLRPWKAEQLGGGYRVSSWCEQTAYEAAAAVIAVSAAMRDDVLRCYPAIDPDRVHTVHNGIDTEVWSPRADPDACRRLGVDPDRPSVVFVGRITRQKGLPLFLRACASLPPDVQIVLCAGAPDTPQILAEVESLVAGLRRERDGVVWIPEMLPRADVVALLTQATVFACPSVYEPLGIVNLEAMACETAVVATATGGIPEVVVTDGPDATGLLVPIEQADDGTGTPLDPERYVADFAEALDAALADPDRAAALGRAGRARAIESFSWSAIAERTVELYERVTP</sequence>
<dbReference type="CDD" id="cd03801">
    <property type="entry name" value="GT4_PimA-like"/>
    <property type="match status" value="1"/>
</dbReference>
<dbReference type="Pfam" id="PF00534">
    <property type="entry name" value="Glycos_transf_1"/>
    <property type="match status" value="1"/>
</dbReference>
<protein>
    <submittedName>
        <fullName evidence="5">Glycogen synthase</fullName>
    </submittedName>
</protein>
<proteinExistence type="predicted"/>
<dbReference type="InterPro" id="IPR011875">
    <property type="entry name" value="M1P_synthase"/>
</dbReference>
<dbReference type="GO" id="GO:0016757">
    <property type="term" value="F:glycosyltransferase activity"/>
    <property type="evidence" value="ECO:0007669"/>
    <property type="project" value="UniProtKB-KW"/>
</dbReference>
<dbReference type="Proteomes" id="UP000656804">
    <property type="component" value="Unassembled WGS sequence"/>
</dbReference>
<keyword evidence="6" id="KW-1185">Reference proteome</keyword>
<dbReference type="InterPro" id="IPR028098">
    <property type="entry name" value="Glyco_trans_4-like_N"/>
</dbReference>
<dbReference type="PANTHER" id="PTHR12526:SF590">
    <property type="entry name" value="ALPHA-MALTOSE-1-PHOSPHATE SYNTHASE"/>
    <property type="match status" value="1"/>
</dbReference>
<evidence type="ECO:0000256" key="2">
    <source>
        <dbReference type="ARBA" id="ARBA00022679"/>
    </source>
</evidence>
<dbReference type="GO" id="GO:0009250">
    <property type="term" value="P:glucan biosynthetic process"/>
    <property type="evidence" value="ECO:0007669"/>
    <property type="project" value="InterPro"/>
</dbReference>
<evidence type="ECO:0000313" key="6">
    <source>
        <dbReference type="Proteomes" id="UP000656804"/>
    </source>
</evidence>
<feature type="domain" description="Glycosyltransferase subfamily 4-like N-terminal" evidence="4">
    <location>
        <begin position="15"/>
        <end position="180"/>
    </location>
</feature>
<dbReference type="PANTHER" id="PTHR12526">
    <property type="entry name" value="GLYCOSYLTRANSFERASE"/>
    <property type="match status" value="1"/>
</dbReference>
<dbReference type="AlphaFoldDB" id="A0A930V0Y1"/>
<evidence type="ECO:0000256" key="1">
    <source>
        <dbReference type="ARBA" id="ARBA00022676"/>
    </source>
</evidence>
<dbReference type="NCBIfam" id="TIGR02149">
    <property type="entry name" value="glgA_Coryne"/>
    <property type="match status" value="1"/>
</dbReference>
<dbReference type="Gene3D" id="3.40.50.2000">
    <property type="entry name" value="Glycogen Phosphorylase B"/>
    <property type="match status" value="2"/>
</dbReference>
<evidence type="ECO:0000313" key="5">
    <source>
        <dbReference type="EMBL" id="MBF4161702.1"/>
    </source>
</evidence>
<dbReference type="Pfam" id="PF13439">
    <property type="entry name" value="Glyco_transf_4"/>
    <property type="match status" value="1"/>
</dbReference>